<keyword evidence="9 11" id="KW-0472">Membrane</keyword>
<feature type="region of interest" description="Disordered" evidence="10">
    <location>
        <begin position="73"/>
        <end position="98"/>
    </location>
</feature>
<reference evidence="14" key="1">
    <citation type="submission" date="2020-09" db="EMBL/GenBank/DDBJ databases">
        <authorList>
            <person name="Yoon J.-W."/>
        </authorList>
    </citation>
    <scope>NUCLEOTIDE SEQUENCE</scope>
    <source>
        <strain evidence="14">KMU-158</strain>
    </source>
</reference>
<dbReference type="GO" id="GO:0006508">
    <property type="term" value="P:proteolysis"/>
    <property type="evidence" value="ECO:0007669"/>
    <property type="project" value="UniProtKB-KW"/>
</dbReference>
<evidence type="ECO:0000313" key="14">
    <source>
        <dbReference type="EMBL" id="MBD2859886.1"/>
    </source>
</evidence>
<feature type="domain" description="Peptidase S49" evidence="12">
    <location>
        <begin position="164"/>
        <end position="303"/>
    </location>
</feature>
<comment type="caution">
    <text evidence="14">The sequence shown here is derived from an EMBL/GenBank/DDBJ whole genome shotgun (WGS) entry which is preliminary data.</text>
</comment>
<keyword evidence="5 11" id="KW-0812">Transmembrane</keyword>
<dbReference type="GO" id="GO:0004252">
    <property type="term" value="F:serine-type endopeptidase activity"/>
    <property type="evidence" value="ECO:0007669"/>
    <property type="project" value="InterPro"/>
</dbReference>
<evidence type="ECO:0000256" key="2">
    <source>
        <dbReference type="ARBA" id="ARBA00008683"/>
    </source>
</evidence>
<evidence type="ECO:0000256" key="3">
    <source>
        <dbReference type="ARBA" id="ARBA00022475"/>
    </source>
</evidence>
<evidence type="ECO:0000256" key="11">
    <source>
        <dbReference type="SAM" id="Phobius"/>
    </source>
</evidence>
<accession>A0A927C5E1</accession>
<dbReference type="PANTHER" id="PTHR42987">
    <property type="entry name" value="PEPTIDASE S49"/>
    <property type="match status" value="1"/>
</dbReference>
<dbReference type="Pfam" id="PF08496">
    <property type="entry name" value="Peptidase_S49_N"/>
    <property type="match status" value="1"/>
</dbReference>
<dbReference type="Gene3D" id="6.20.330.10">
    <property type="match status" value="1"/>
</dbReference>
<name>A0A927C5E1_9GAMM</name>
<evidence type="ECO:0000256" key="9">
    <source>
        <dbReference type="ARBA" id="ARBA00023136"/>
    </source>
</evidence>
<dbReference type="Gene3D" id="3.90.226.10">
    <property type="entry name" value="2-enoyl-CoA Hydratase, Chain A, domain 1"/>
    <property type="match status" value="1"/>
</dbReference>
<organism evidence="14 15">
    <name type="scientific">Spongiibacter pelagi</name>
    <dbReference type="NCBI Taxonomy" id="2760804"/>
    <lineage>
        <taxon>Bacteria</taxon>
        <taxon>Pseudomonadati</taxon>
        <taxon>Pseudomonadota</taxon>
        <taxon>Gammaproteobacteria</taxon>
        <taxon>Cellvibrionales</taxon>
        <taxon>Spongiibacteraceae</taxon>
        <taxon>Spongiibacter</taxon>
    </lineage>
</organism>
<evidence type="ECO:0000256" key="10">
    <source>
        <dbReference type="SAM" id="MobiDB-lite"/>
    </source>
</evidence>
<evidence type="ECO:0000256" key="7">
    <source>
        <dbReference type="ARBA" id="ARBA00022825"/>
    </source>
</evidence>
<dbReference type="CDD" id="cd07023">
    <property type="entry name" value="S49_Sppa_N_C"/>
    <property type="match status" value="1"/>
</dbReference>
<dbReference type="RefSeq" id="WP_190766190.1">
    <property type="nucleotide sequence ID" value="NZ_JACXLD010000008.1"/>
</dbReference>
<protein>
    <submittedName>
        <fullName evidence="14">Protease SohB</fullName>
        <ecNumber evidence="14">3.4.21.-</ecNumber>
    </submittedName>
</protein>
<keyword evidence="4 14" id="KW-0645">Protease</keyword>
<comment type="subcellular location">
    <subcellularLocation>
        <location evidence="1">Cell membrane</location>
    </subcellularLocation>
</comment>
<comment type="similarity">
    <text evidence="2">Belongs to the peptidase S49 family.</text>
</comment>
<dbReference type="InterPro" id="IPR047272">
    <property type="entry name" value="S49_SppA_C"/>
</dbReference>
<evidence type="ECO:0000259" key="13">
    <source>
        <dbReference type="Pfam" id="PF08496"/>
    </source>
</evidence>
<evidence type="ECO:0000256" key="8">
    <source>
        <dbReference type="ARBA" id="ARBA00022989"/>
    </source>
</evidence>
<keyword evidence="7" id="KW-0720">Serine protease</keyword>
<dbReference type="InterPro" id="IPR013703">
    <property type="entry name" value="Peptidase_S49_N_proteobac"/>
</dbReference>
<dbReference type="Proteomes" id="UP000610558">
    <property type="component" value="Unassembled WGS sequence"/>
</dbReference>
<dbReference type="EMBL" id="JACXLD010000008">
    <property type="protein sequence ID" value="MBD2859886.1"/>
    <property type="molecule type" value="Genomic_DNA"/>
</dbReference>
<proteinExistence type="inferred from homology"/>
<dbReference type="SUPFAM" id="SSF52096">
    <property type="entry name" value="ClpP/crotonase"/>
    <property type="match status" value="1"/>
</dbReference>
<dbReference type="EC" id="3.4.21.-" evidence="14"/>
<evidence type="ECO:0000256" key="5">
    <source>
        <dbReference type="ARBA" id="ARBA00022692"/>
    </source>
</evidence>
<keyword evidence="15" id="KW-1185">Reference proteome</keyword>
<keyword evidence="8 11" id="KW-1133">Transmembrane helix</keyword>
<gene>
    <name evidence="14" type="primary">sohB</name>
    <name evidence="14" type="ORF">IB286_12825</name>
</gene>
<dbReference type="AlphaFoldDB" id="A0A927C5E1"/>
<dbReference type="InterPro" id="IPR002142">
    <property type="entry name" value="Peptidase_S49"/>
</dbReference>
<sequence>MSFLAEYGLFLAKSVTVLVVFVVIIGAFISLSQRTRRDNEDGHIEITALHKRFEDWQDLANYSVMTEQQYKDLHKEKKKKEKQEHKSAKAKSKNKEEHSADKKRLYVLDFNGDIKASEVAALRHEITAILTVVRPEDEILLRLESPGGLVHSYGLAASQLQRIRDKNIELTIAIDEVAASGGYMMACTGTRLIAAPFAVIGSIGVIAQLPNVHRLLKKHDIDVELHTAGEFKRTLTMVGENTEAGRKKFVEELEDTHSLFKDFVGHHRPNLNMAEIATGEVWYGQRALDKGLIDALQTSDDYLLSQWPDKEIYQVKFRQKRSLQERLGLAAEAAVERGSWKLLEKFRDSRFFS</sequence>
<dbReference type="PANTHER" id="PTHR42987:SF4">
    <property type="entry name" value="PROTEASE SOHB-RELATED"/>
    <property type="match status" value="1"/>
</dbReference>
<keyword evidence="3" id="KW-1003">Cell membrane</keyword>
<dbReference type="Pfam" id="PF01343">
    <property type="entry name" value="Peptidase_S49"/>
    <property type="match status" value="1"/>
</dbReference>
<dbReference type="NCBIfam" id="NF008745">
    <property type="entry name" value="PRK11778.1"/>
    <property type="match status" value="1"/>
</dbReference>
<dbReference type="GO" id="GO:0005886">
    <property type="term" value="C:plasma membrane"/>
    <property type="evidence" value="ECO:0007669"/>
    <property type="project" value="UniProtKB-SubCell"/>
</dbReference>
<keyword evidence="6 14" id="KW-0378">Hydrolase</keyword>
<evidence type="ECO:0000259" key="12">
    <source>
        <dbReference type="Pfam" id="PF01343"/>
    </source>
</evidence>
<dbReference type="InterPro" id="IPR029045">
    <property type="entry name" value="ClpP/crotonase-like_dom_sf"/>
</dbReference>
<evidence type="ECO:0000256" key="6">
    <source>
        <dbReference type="ARBA" id="ARBA00022801"/>
    </source>
</evidence>
<evidence type="ECO:0000313" key="15">
    <source>
        <dbReference type="Proteomes" id="UP000610558"/>
    </source>
</evidence>
<evidence type="ECO:0000256" key="4">
    <source>
        <dbReference type="ARBA" id="ARBA00022670"/>
    </source>
</evidence>
<evidence type="ECO:0000256" key="1">
    <source>
        <dbReference type="ARBA" id="ARBA00004236"/>
    </source>
</evidence>
<feature type="domain" description="Peptidase S49 N-terminal proteobacteria" evidence="13">
    <location>
        <begin position="3"/>
        <end position="160"/>
    </location>
</feature>
<feature type="transmembrane region" description="Helical" evidence="11">
    <location>
        <begin position="12"/>
        <end position="31"/>
    </location>
</feature>